<dbReference type="InterPro" id="IPR051532">
    <property type="entry name" value="Ester_Hydrolysis_Enzymes"/>
</dbReference>
<protein>
    <submittedName>
        <fullName evidence="3">Lysophospholipase L1</fullName>
    </submittedName>
</protein>
<proteinExistence type="predicted"/>
<name>A0A1I7MQ94_9MICC</name>
<evidence type="ECO:0000259" key="1">
    <source>
        <dbReference type="Pfam" id="PF06094"/>
    </source>
</evidence>
<dbReference type="GO" id="GO:0004622">
    <property type="term" value="F:phosphatidylcholine lysophospholipase activity"/>
    <property type="evidence" value="ECO:0007669"/>
    <property type="project" value="TreeGrafter"/>
</dbReference>
<dbReference type="InterPro" id="IPR013830">
    <property type="entry name" value="SGNH_hydro"/>
</dbReference>
<dbReference type="PANTHER" id="PTHR30383">
    <property type="entry name" value="THIOESTERASE 1/PROTEASE 1/LYSOPHOSPHOLIPASE L1"/>
    <property type="match status" value="1"/>
</dbReference>
<dbReference type="SUPFAM" id="SSF52266">
    <property type="entry name" value="SGNH hydrolase"/>
    <property type="match status" value="1"/>
</dbReference>
<dbReference type="CDD" id="cd00229">
    <property type="entry name" value="SGNH_hydrolase"/>
    <property type="match status" value="1"/>
</dbReference>
<accession>A0A1I7MQ94</accession>
<evidence type="ECO:0000259" key="2">
    <source>
        <dbReference type="Pfam" id="PF13472"/>
    </source>
</evidence>
<dbReference type="InterPro" id="IPR036514">
    <property type="entry name" value="SGNH_hydro_sf"/>
</dbReference>
<dbReference type="PANTHER" id="PTHR30383:SF5">
    <property type="entry name" value="SGNH HYDROLASE-TYPE ESTERASE DOMAIN-CONTAINING PROTEIN"/>
    <property type="match status" value="1"/>
</dbReference>
<dbReference type="RefSeq" id="WP_091698491.1">
    <property type="nucleotide sequence ID" value="NZ_FPCG01000009.1"/>
</dbReference>
<dbReference type="STRING" id="574650.SAMN04487966_109130"/>
<organism evidence="3 4">
    <name type="scientific">Micrococcus terreus</name>
    <dbReference type="NCBI Taxonomy" id="574650"/>
    <lineage>
        <taxon>Bacteria</taxon>
        <taxon>Bacillati</taxon>
        <taxon>Actinomycetota</taxon>
        <taxon>Actinomycetes</taxon>
        <taxon>Micrococcales</taxon>
        <taxon>Micrococcaceae</taxon>
        <taxon>Micrococcus</taxon>
    </lineage>
</organism>
<sequence length="325" mass="34584">MTFSTADTESSLLFSFGTLLLDQVQQQILGGPVASSPDELLGHGITEVVIEDPAVVELSGLAVHRGLARQEGARVPGGVLTLTPDQLQSADAYEVAAYTRRRVSTAVHGQVWAYVDAYPLQAAQRVAVIGDSIAYGLDCLDGGWSARLGRDHISRDQERNRFFNLAIPGLTLHELAGIADDELRVRRPDTVLVSAGVNDLIDGATPQDVVTSMDRLCSQVESLGARPVVLGPLWNDEDATRTRSGADLQTDAVAELDTLLQQWGSGSHRDVLSLFTVLQDQPSSLTDGLHPTPQAHRVLYEVISAGLVGPSALISSPPGPDASSP</sequence>
<gene>
    <name evidence="3" type="ORF">SAMN04487966_109130</name>
</gene>
<dbReference type="InterPro" id="IPR009288">
    <property type="entry name" value="AIG2-like_dom"/>
</dbReference>
<reference evidence="3 4" key="1">
    <citation type="submission" date="2016-10" db="EMBL/GenBank/DDBJ databases">
        <authorList>
            <person name="de Groot N.N."/>
        </authorList>
    </citation>
    <scope>NUCLEOTIDE SEQUENCE [LARGE SCALE GENOMIC DNA]</scope>
    <source>
        <strain evidence="3 4">CGMCC 1.7054</strain>
    </source>
</reference>
<dbReference type="InterPro" id="IPR013024">
    <property type="entry name" value="GGCT-like"/>
</dbReference>
<feature type="domain" description="SGNH hydrolase-type esterase" evidence="2">
    <location>
        <begin position="128"/>
        <end position="298"/>
    </location>
</feature>
<dbReference type="Gene3D" id="3.10.490.10">
    <property type="entry name" value="Gamma-glutamyl cyclotransferase-like"/>
    <property type="match status" value="1"/>
</dbReference>
<dbReference type="Pfam" id="PF13472">
    <property type="entry name" value="Lipase_GDSL_2"/>
    <property type="match status" value="1"/>
</dbReference>
<evidence type="ECO:0000313" key="3">
    <source>
        <dbReference type="EMBL" id="SFV24102.1"/>
    </source>
</evidence>
<dbReference type="Gene3D" id="3.40.50.1110">
    <property type="entry name" value="SGNH hydrolase"/>
    <property type="match status" value="1"/>
</dbReference>
<keyword evidence="4" id="KW-1185">Reference proteome</keyword>
<dbReference type="InterPro" id="IPR036568">
    <property type="entry name" value="GGCT-like_sf"/>
</dbReference>
<dbReference type="SUPFAM" id="SSF110857">
    <property type="entry name" value="Gamma-glutamyl cyclotransferase-like"/>
    <property type="match status" value="1"/>
</dbReference>
<dbReference type="EMBL" id="FPCG01000009">
    <property type="protein sequence ID" value="SFV24102.1"/>
    <property type="molecule type" value="Genomic_DNA"/>
</dbReference>
<dbReference type="Pfam" id="PF06094">
    <property type="entry name" value="GGACT"/>
    <property type="match status" value="1"/>
</dbReference>
<dbReference type="Proteomes" id="UP000198881">
    <property type="component" value="Unassembled WGS sequence"/>
</dbReference>
<dbReference type="AlphaFoldDB" id="A0A1I7MQ94"/>
<feature type="domain" description="Gamma-glutamylcyclotransferase AIG2-like" evidence="1">
    <location>
        <begin position="13"/>
        <end position="115"/>
    </location>
</feature>
<evidence type="ECO:0000313" key="4">
    <source>
        <dbReference type="Proteomes" id="UP000198881"/>
    </source>
</evidence>
<dbReference type="OrthoDB" id="8215557at2"/>
<dbReference type="CDD" id="cd06661">
    <property type="entry name" value="GGCT_like"/>
    <property type="match status" value="1"/>
</dbReference>